<dbReference type="AlphaFoldDB" id="A0A0L6VB82"/>
<evidence type="ECO:0000313" key="1">
    <source>
        <dbReference type="EMBL" id="KNZ58056.1"/>
    </source>
</evidence>
<dbReference type="Proteomes" id="UP000037035">
    <property type="component" value="Unassembled WGS sequence"/>
</dbReference>
<sequence>MSAASNCVYTRPCIVFDCGSQWETWNNSCIPPVRFIQLFRMPLADFTWLGNELCKDLAQDTLGRGQLLSFKLLVGWPLLTGPWKLDIRFLLNQLPQPTFVYSQLDQIRISSQFHKNQPMCDIPNFTPMIPN</sequence>
<gene>
    <name evidence="1" type="ORF">VP01_2003g1</name>
</gene>
<name>A0A0L6VB82_9BASI</name>
<proteinExistence type="predicted"/>
<keyword evidence="2" id="KW-1185">Reference proteome</keyword>
<dbReference type="VEuPathDB" id="FungiDB:VP01_2003g1"/>
<comment type="caution">
    <text evidence="1">The sequence shown here is derived from an EMBL/GenBank/DDBJ whole genome shotgun (WGS) entry which is preliminary data.</text>
</comment>
<reference evidence="1 2" key="1">
    <citation type="submission" date="2015-08" db="EMBL/GenBank/DDBJ databases">
        <title>Next Generation Sequencing and Analysis of the Genome of Puccinia sorghi L Schw, the Causal Agent of Maize Common Rust.</title>
        <authorList>
            <person name="Rochi L."/>
            <person name="Burguener G."/>
            <person name="Darino M."/>
            <person name="Turjanski A."/>
            <person name="Kreff E."/>
            <person name="Dieguez M.J."/>
            <person name="Sacco F."/>
        </authorList>
    </citation>
    <scope>NUCLEOTIDE SEQUENCE [LARGE SCALE GENOMIC DNA]</scope>
    <source>
        <strain evidence="1 2">RO10H11247</strain>
    </source>
</reference>
<dbReference type="EMBL" id="LAVV01006842">
    <property type="protein sequence ID" value="KNZ58056.1"/>
    <property type="molecule type" value="Genomic_DNA"/>
</dbReference>
<accession>A0A0L6VB82</accession>
<organism evidence="1 2">
    <name type="scientific">Puccinia sorghi</name>
    <dbReference type="NCBI Taxonomy" id="27349"/>
    <lineage>
        <taxon>Eukaryota</taxon>
        <taxon>Fungi</taxon>
        <taxon>Dikarya</taxon>
        <taxon>Basidiomycota</taxon>
        <taxon>Pucciniomycotina</taxon>
        <taxon>Pucciniomycetes</taxon>
        <taxon>Pucciniales</taxon>
        <taxon>Pucciniaceae</taxon>
        <taxon>Puccinia</taxon>
    </lineage>
</organism>
<protein>
    <submittedName>
        <fullName evidence="1">Uncharacterized protein</fullName>
    </submittedName>
</protein>
<evidence type="ECO:0000313" key="2">
    <source>
        <dbReference type="Proteomes" id="UP000037035"/>
    </source>
</evidence>